<name>A0A5M8FVQ6_9GAMM</name>
<proteinExistence type="predicted"/>
<dbReference type="Proteomes" id="UP000322981">
    <property type="component" value="Unassembled WGS sequence"/>
</dbReference>
<dbReference type="InterPro" id="IPR034075">
    <property type="entry name" value="Glr3161-like_dom"/>
</dbReference>
<dbReference type="Gene3D" id="3.40.50.200">
    <property type="entry name" value="Peptidase S8/S53 domain"/>
    <property type="match status" value="1"/>
</dbReference>
<dbReference type="InterPro" id="IPR000209">
    <property type="entry name" value="Peptidase_S8/S53_dom"/>
</dbReference>
<organism evidence="5 6">
    <name type="scientific">Thiohalocapsa marina</name>
    <dbReference type="NCBI Taxonomy" id="424902"/>
    <lineage>
        <taxon>Bacteria</taxon>
        <taxon>Pseudomonadati</taxon>
        <taxon>Pseudomonadota</taxon>
        <taxon>Gammaproteobacteria</taxon>
        <taxon>Chromatiales</taxon>
        <taxon>Chromatiaceae</taxon>
        <taxon>Thiohalocapsa</taxon>
    </lineage>
</organism>
<dbReference type="PROSITE" id="PS00138">
    <property type="entry name" value="SUBTILASE_SER"/>
    <property type="match status" value="1"/>
</dbReference>
<dbReference type="InterPro" id="IPR023828">
    <property type="entry name" value="Peptidase_S8_Ser-AS"/>
</dbReference>
<gene>
    <name evidence="5" type="ORF">F2Q65_00970</name>
</gene>
<dbReference type="GO" id="GO:0006508">
    <property type="term" value="P:proteolysis"/>
    <property type="evidence" value="ECO:0007669"/>
    <property type="project" value="UniProtKB-KW"/>
</dbReference>
<evidence type="ECO:0000256" key="3">
    <source>
        <dbReference type="ARBA" id="ARBA00022825"/>
    </source>
</evidence>
<dbReference type="EMBL" id="VWXX01000001">
    <property type="protein sequence ID" value="KAA6187843.1"/>
    <property type="molecule type" value="Genomic_DNA"/>
</dbReference>
<accession>A0A5M8FVQ6</accession>
<keyword evidence="2" id="KW-0378">Hydrolase</keyword>
<evidence type="ECO:0000313" key="5">
    <source>
        <dbReference type="EMBL" id="KAA6187843.1"/>
    </source>
</evidence>
<protein>
    <submittedName>
        <fullName evidence="5">S8 family serine peptidase</fullName>
    </submittedName>
</protein>
<dbReference type="OrthoDB" id="5749027at2"/>
<evidence type="ECO:0000313" key="6">
    <source>
        <dbReference type="Proteomes" id="UP000322981"/>
    </source>
</evidence>
<comment type="caution">
    <text evidence="5">The sequence shown here is derived from an EMBL/GenBank/DDBJ whole genome shotgun (WGS) entry which is preliminary data.</text>
</comment>
<dbReference type="AlphaFoldDB" id="A0A5M8FVQ6"/>
<feature type="domain" description="Peptidase S8/S53" evidence="4">
    <location>
        <begin position="510"/>
        <end position="603"/>
    </location>
</feature>
<sequence length="695" mass="71420">MRGFSGVAMHGTGPGRGIGRRLALVVLACVLAAFPLAASALEIVRADSAAGGGGALGLPFSARQAPARGRLQLGLDVLSREFQDYQQAVATKRVAPGGFVSQRTLARVVEESVVIDAVAAADAESLALDIEALGGEVYAIAGRLVSARIPLARLAELEFQPGLRLARPALALTQTGSVSSQGDAAQYSDTARADFGVDGSGETVGVLSDSFNCLGGYAGDQLSGDLPGDVAILSDITSGCSDEGRAMAQIVHDVAPGAALAFHTAWNGQADFAQGILDLADAGATVIVDDVIYFAEPMFQDGVIAQAADQVAANGVAYFSSAGNSARQSYEAPFRPSGQYVNLGWGDQELHDFDPGAGVAPWQRLVTTGGTFILQWDQPFSSVSGGSGSAADVDFCVSSTASASGLLGCSYSDNIGGDPIEGFSLGSGTYYLAIPHYAGPFPGVLKYVWFGSVSSLEYDTDSPTSYGHANAAGANAVGASAYFLTPEFGENPPVLNYFSSAGGIPILFDTSGNPVDEQRQKPEFTAPDGGNNTFFGGDYERDGWPNFFGTSAAAPHAAGVAALMLEATPSLTPVWITVLLQQMAIDIEQQGVGGFGGALRSVGTGFDADSGAGLIDAGYSLVAGSCTQNDRTITGDLTGFQVRTACRTLTTDSSVVVQTGAEASLYAGERITLQPGFQVKSGARLRAVINPTLVP</sequence>
<keyword evidence="6" id="KW-1185">Reference proteome</keyword>
<keyword evidence="3" id="KW-0720">Serine protease</keyword>
<evidence type="ECO:0000256" key="1">
    <source>
        <dbReference type="ARBA" id="ARBA00022670"/>
    </source>
</evidence>
<evidence type="ECO:0000256" key="2">
    <source>
        <dbReference type="ARBA" id="ARBA00022801"/>
    </source>
</evidence>
<keyword evidence="1" id="KW-0645">Protease</keyword>
<dbReference type="Pfam" id="PF00082">
    <property type="entry name" value="Peptidase_S8"/>
    <property type="match status" value="1"/>
</dbReference>
<dbReference type="GO" id="GO:0004252">
    <property type="term" value="F:serine-type endopeptidase activity"/>
    <property type="evidence" value="ECO:0007669"/>
    <property type="project" value="InterPro"/>
</dbReference>
<dbReference type="InterPro" id="IPR055015">
    <property type="entry name" value="GCX_COOH"/>
</dbReference>
<reference evidence="5 6" key="1">
    <citation type="submission" date="2019-09" db="EMBL/GenBank/DDBJ databases">
        <title>Whole-genome sequence of the purple sulfur bacterium Thiohalocapsa marina DSM 19078.</title>
        <authorList>
            <person name="Kyndt J.A."/>
            <person name="Meyer T.E."/>
        </authorList>
    </citation>
    <scope>NUCLEOTIDE SEQUENCE [LARGE SCALE GENOMIC DNA]</scope>
    <source>
        <strain evidence="5 6">DSM 19078</strain>
    </source>
</reference>
<dbReference type="InterPro" id="IPR036852">
    <property type="entry name" value="Peptidase_S8/S53_dom_sf"/>
</dbReference>
<dbReference type="CDD" id="cd05562">
    <property type="entry name" value="Peptidases_S53_like"/>
    <property type="match status" value="1"/>
</dbReference>
<evidence type="ECO:0000259" key="4">
    <source>
        <dbReference type="Pfam" id="PF00082"/>
    </source>
</evidence>
<dbReference type="SUPFAM" id="SSF52743">
    <property type="entry name" value="Subtilisin-like"/>
    <property type="match status" value="1"/>
</dbReference>
<dbReference type="NCBIfam" id="NF045639">
    <property type="entry name" value="GCX_COOH"/>
    <property type="match status" value="1"/>
</dbReference>